<sequence length="243" mass="27550">MTADVSIILPVHNAGAWLDECLQSVLDQQFTGGLELSVFLDACTDKSSEIIESWKPRLEAAGMAVVIDGHNDKLPKGIGYAKNRAILQSHGAFLCFLDADDVMDCHRIEMQLAATADRPFTIYTAHGPTVIMPTWFCSRETFNRVGAFDEIGKGMPEDLLFFLDHLRLGGKVIRVDQCLLMYRYHLTSATHSVSQETMWDIRMKALEERVLSQWDSFTIWNAGKQGRRFYRSLGEQNQKKVSW</sequence>
<dbReference type="CTD" id="210004"/>
<dbReference type="Pfam" id="PF00535">
    <property type="entry name" value="Glycos_transf_2"/>
    <property type="match status" value="1"/>
</dbReference>
<evidence type="ECO:0000313" key="2">
    <source>
        <dbReference type="EnsemblMetazoa" id="XP_038066134.1"/>
    </source>
</evidence>
<dbReference type="SUPFAM" id="SSF53448">
    <property type="entry name" value="Nucleotide-diphospho-sugar transferases"/>
    <property type="match status" value="1"/>
</dbReference>
<dbReference type="AlphaFoldDB" id="A0A914ARQ8"/>
<protein>
    <recommendedName>
        <fullName evidence="1">Glycosyltransferase 2-like domain-containing protein</fullName>
    </recommendedName>
</protein>
<dbReference type="OrthoDB" id="206708at2759"/>
<evidence type="ECO:0000313" key="3">
    <source>
        <dbReference type="Proteomes" id="UP000887568"/>
    </source>
</evidence>
<evidence type="ECO:0000259" key="1">
    <source>
        <dbReference type="Pfam" id="PF00535"/>
    </source>
</evidence>
<dbReference type="InterPro" id="IPR029044">
    <property type="entry name" value="Nucleotide-diphossugar_trans"/>
</dbReference>
<accession>A0A914ARQ8</accession>
<dbReference type="InterPro" id="IPR001173">
    <property type="entry name" value="Glyco_trans_2-like"/>
</dbReference>
<reference evidence="2" key="1">
    <citation type="submission" date="2022-11" db="UniProtKB">
        <authorList>
            <consortium name="EnsemblMetazoa"/>
        </authorList>
    </citation>
    <scope>IDENTIFICATION</scope>
</reference>
<dbReference type="Gene3D" id="3.90.550.10">
    <property type="entry name" value="Spore Coat Polysaccharide Biosynthesis Protein SpsA, Chain A"/>
    <property type="match status" value="1"/>
</dbReference>
<keyword evidence="3" id="KW-1185">Reference proteome</keyword>
<organism evidence="2 3">
    <name type="scientific">Patiria miniata</name>
    <name type="common">Bat star</name>
    <name type="synonym">Asterina miniata</name>
    <dbReference type="NCBI Taxonomy" id="46514"/>
    <lineage>
        <taxon>Eukaryota</taxon>
        <taxon>Metazoa</taxon>
        <taxon>Echinodermata</taxon>
        <taxon>Eleutherozoa</taxon>
        <taxon>Asterozoa</taxon>
        <taxon>Asteroidea</taxon>
        <taxon>Valvatacea</taxon>
        <taxon>Valvatida</taxon>
        <taxon>Asterinidae</taxon>
        <taxon>Patiria</taxon>
    </lineage>
</organism>
<dbReference type="PANTHER" id="PTHR22916:SF3">
    <property type="entry name" value="UDP-GLCNAC:BETAGAL BETA-1,3-N-ACETYLGLUCOSAMINYLTRANSFERASE-LIKE PROTEIN 1"/>
    <property type="match status" value="1"/>
</dbReference>
<feature type="domain" description="Glycosyltransferase 2-like" evidence="1">
    <location>
        <begin position="6"/>
        <end position="154"/>
    </location>
</feature>
<dbReference type="GeneID" id="119736181"/>
<dbReference type="RefSeq" id="XP_038066134.1">
    <property type="nucleotide sequence ID" value="XM_038210206.1"/>
</dbReference>
<dbReference type="EnsemblMetazoa" id="XM_038210206.1">
    <property type="protein sequence ID" value="XP_038066134.1"/>
    <property type="gene ID" value="LOC119736181"/>
</dbReference>
<dbReference type="GO" id="GO:0016758">
    <property type="term" value="F:hexosyltransferase activity"/>
    <property type="evidence" value="ECO:0007669"/>
    <property type="project" value="UniProtKB-ARBA"/>
</dbReference>
<dbReference type="PANTHER" id="PTHR22916">
    <property type="entry name" value="GLYCOSYLTRANSFERASE"/>
    <property type="match status" value="1"/>
</dbReference>
<name>A0A914ARQ8_PATMI</name>
<dbReference type="Proteomes" id="UP000887568">
    <property type="component" value="Unplaced"/>
</dbReference>
<proteinExistence type="predicted"/>